<dbReference type="SUPFAM" id="SSF52540">
    <property type="entry name" value="P-loop containing nucleoside triphosphate hydrolases"/>
    <property type="match status" value="1"/>
</dbReference>
<feature type="domain" description="ABC transporter" evidence="5">
    <location>
        <begin position="5"/>
        <end position="235"/>
    </location>
</feature>
<dbReference type="InterPro" id="IPR003593">
    <property type="entry name" value="AAA+_ATPase"/>
</dbReference>
<dbReference type="GO" id="GO:0016887">
    <property type="term" value="F:ATP hydrolysis activity"/>
    <property type="evidence" value="ECO:0007669"/>
    <property type="project" value="InterPro"/>
</dbReference>
<dbReference type="STRING" id="266892.SAMN04488054_1055"/>
<accession>A0A1I4KH31</accession>
<reference evidence="6 7" key="1">
    <citation type="submission" date="2016-10" db="EMBL/GenBank/DDBJ databases">
        <authorList>
            <person name="de Groot N.N."/>
        </authorList>
    </citation>
    <scope>NUCLEOTIDE SEQUENCE [LARGE SCALE GENOMIC DNA]</scope>
    <source>
        <strain evidence="6 7">CGMCC 1.6134</strain>
    </source>
</reference>
<dbReference type="AlphaFoldDB" id="A0A1I4KH31"/>
<dbReference type="EMBL" id="FOTY01000005">
    <property type="protein sequence ID" value="SFL77923.1"/>
    <property type="molecule type" value="Genomic_DNA"/>
</dbReference>
<dbReference type="GO" id="GO:0005524">
    <property type="term" value="F:ATP binding"/>
    <property type="evidence" value="ECO:0007669"/>
    <property type="project" value="UniProtKB-KW"/>
</dbReference>
<dbReference type="PANTHER" id="PTHR43335">
    <property type="entry name" value="ABC TRANSPORTER, ATP-BINDING PROTEIN"/>
    <property type="match status" value="1"/>
</dbReference>
<dbReference type="PROSITE" id="PS50893">
    <property type="entry name" value="ABC_TRANSPORTER_2"/>
    <property type="match status" value="1"/>
</dbReference>
<dbReference type="OrthoDB" id="9804819at2"/>
<evidence type="ECO:0000256" key="3">
    <source>
        <dbReference type="ARBA" id="ARBA00022741"/>
    </source>
</evidence>
<dbReference type="InterPro" id="IPR027417">
    <property type="entry name" value="P-loop_NTPase"/>
</dbReference>
<protein>
    <submittedName>
        <fullName evidence="6">ABC-2 type transport system ATP-binding protein</fullName>
    </submittedName>
</protein>
<dbReference type="Proteomes" id="UP000199668">
    <property type="component" value="Unassembled WGS sequence"/>
</dbReference>
<sequence length="308" mass="34911">MSSLLTTENVHVEMKKGQILKDVNLSFEKGKIYGLLGPNGAGKTTLLKTLLGVFQPTSGTVHFQGENLYNHPGNDLLKGIGSIIEFPGFYDNLTLSENLVLHLRYLQQQFTAGRIDALLQTVGLYNEKDKLFSDTSLGMKQRLGIARSISHQPMLLLLDEPTNGLDPHGIKEVREMLIKEVIQNNTTIVISSHLLNEINLMADELIFINHGEVIFETINMDVSDNFLYKLRTPFEMNRDFMSKLKAHMVLREGDQVEFVSPLSLEEIEEILIKEQVSIERLDVFELSLEDLYLKLLSEGETNEYVSEK</sequence>
<organism evidence="6 7">
    <name type="scientific">Salibacterium qingdaonense</name>
    <dbReference type="NCBI Taxonomy" id="266892"/>
    <lineage>
        <taxon>Bacteria</taxon>
        <taxon>Bacillati</taxon>
        <taxon>Bacillota</taxon>
        <taxon>Bacilli</taxon>
        <taxon>Bacillales</taxon>
        <taxon>Bacillaceae</taxon>
    </lineage>
</organism>
<comment type="similarity">
    <text evidence="1">Belongs to the ABC transporter superfamily.</text>
</comment>
<keyword evidence="4 6" id="KW-0067">ATP-binding</keyword>
<dbReference type="InterPro" id="IPR003439">
    <property type="entry name" value="ABC_transporter-like_ATP-bd"/>
</dbReference>
<proteinExistence type="inferred from homology"/>
<evidence type="ECO:0000313" key="6">
    <source>
        <dbReference type="EMBL" id="SFL77923.1"/>
    </source>
</evidence>
<keyword evidence="2" id="KW-0813">Transport</keyword>
<evidence type="ECO:0000259" key="5">
    <source>
        <dbReference type="PROSITE" id="PS50893"/>
    </source>
</evidence>
<keyword evidence="7" id="KW-1185">Reference proteome</keyword>
<dbReference type="Gene3D" id="3.40.50.300">
    <property type="entry name" value="P-loop containing nucleotide triphosphate hydrolases"/>
    <property type="match status" value="1"/>
</dbReference>
<name>A0A1I4KH31_9BACI</name>
<dbReference type="Pfam" id="PF00005">
    <property type="entry name" value="ABC_tran"/>
    <property type="match status" value="1"/>
</dbReference>
<dbReference type="RefSeq" id="WP_090926116.1">
    <property type="nucleotide sequence ID" value="NZ_FOTY01000005.1"/>
</dbReference>
<keyword evidence="3" id="KW-0547">Nucleotide-binding</keyword>
<evidence type="ECO:0000256" key="4">
    <source>
        <dbReference type="ARBA" id="ARBA00022840"/>
    </source>
</evidence>
<evidence type="ECO:0000256" key="1">
    <source>
        <dbReference type="ARBA" id="ARBA00005417"/>
    </source>
</evidence>
<evidence type="ECO:0000256" key="2">
    <source>
        <dbReference type="ARBA" id="ARBA00022448"/>
    </source>
</evidence>
<evidence type="ECO:0000313" key="7">
    <source>
        <dbReference type="Proteomes" id="UP000199668"/>
    </source>
</evidence>
<dbReference type="PANTHER" id="PTHR43335:SF8">
    <property type="entry name" value="ABC TRANSPORTER, ATP-BINDING PROTEIN"/>
    <property type="match status" value="1"/>
</dbReference>
<dbReference type="SMART" id="SM00382">
    <property type="entry name" value="AAA"/>
    <property type="match status" value="1"/>
</dbReference>
<gene>
    <name evidence="6" type="ORF">SAMN04488054_1055</name>
</gene>